<feature type="signal peptide" evidence="2">
    <location>
        <begin position="1"/>
        <end position="32"/>
    </location>
</feature>
<protein>
    <submittedName>
        <fullName evidence="3">Uncharacterized protein</fullName>
    </submittedName>
</protein>
<dbReference type="EMBL" id="CP089983">
    <property type="protein sequence ID" value="WXB02441.1"/>
    <property type="molecule type" value="Genomic_DNA"/>
</dbReference>
<organism evidence="3 4">
    <name type="scientific">Pendulispora rubella</name>
    <dbReference type="NCBI Taxonomy" id="2741070"/>
    <lineage>
        <taxon>Bacteria</taxon>
        <taxon>Pseudomonadati</taxon>
        <taxon>Myxococcota</taxon>
        <taxon>Myxococcia</taxon>
        <taxon>Myxococcales</taxon>
        <taxon>Sorangiineae</taxon>
        <taxon>Pendulisporaceae</taxon>
        <taxon>Pendulispora</taxon>
    </lineage>
</organism>
<evidence type="ECO:0000313" key="3">
    <source>
        <dbReference type="EMBL" id="WXB02441.1"/>
    </source>
</evidence>
<proteinExistence type="predicted"/>
<sequence>MLIGQATLVRPFLRPVVFLVMLVLLASGRAEAASDPDPWFGRDKTLHFSVAALIAGGTYTLAATQFEARYPPLLLGAGTTLVLAAGKEVYDGMGHGDPSWKDFTWGAIGMVVGLGVAWGLDLLIRGVSHEHPLLGPPHRPAPASSGQPAQLQLAPPALLRW</sequence>
<evidence type="ECO:0000256" key="2">
    <source>
        <dbReference type="SAM" id="SignalP"/>
    </source>
</evidence>
<keyword evidence="4" id="KW-1185">Reference proteome</keyword>
<feature type="transmembrane region" description="Helical" evidence="1">
    <location>
        <begin position="103"/>
        <end position="124"/>
    </location>
</feature>
<evidence type="ECO:0000256" key="1">
    <source>
        <dbReference type="SAM" id="Phobius"/>
    </source>
</evidence>
<feature type="chain" id="PRO_5046606646" evidence="2">
    <location>
        <begin position="33"/>
        <end position="161"/>
    </location>
</feature>
<name>A0ABZ2KZL4_9BACT</name>
<dbReference type="Proteomes" id="UP001374803">
    <property type="component" value="Chromosome"/>
</dbReference>
<gene>
    <name evidence="3" type="ORF">LVJ94_36685</name>
</gene>
<dbReference type="RefSeq" id="WP_394832069.1">
    <property type="nucleotide sequence ID" value="NZ_CP089929.1"/>
</dbReference>
<reference evidence="3" key="1">
    <citation type="submission" date="2021-12" db="EMBL/GenBank/DDBJ databases">
        <title>Discovery of the Pendulisporaceae a myxobacterial family with distinct sporulation behavior and unique specialized metabolism.</title>
        <authorList>
            <person name="Garcia R."/>
            <person name="Popoff A."/>
            <person name="Bader C.D."/>
            <person name="Loehr J."/>
            <person name="Walesch S."/>
            <person name="Walt C."/>
            <person name="Boldt J."/>
            <person name="Bunk B."/>
            <person name="Haeckl F.J.F.P.J."/>
            <person name="Gunesch A.P."/>
            <person name="Birkelbach J."/>
            <person name="Nuebel U."/>
            <person name="Pietschmann T."/>
            <person name="Bach T."/>
            <person name="Mueller R."/>
        </authorList>
    </citation>
    <scope>NUCLEOTIDE SEQUENCE</scope>
    <source>
        <strain evidence="3">MSr11367</strain>
    </source>
</reference>
<keyword evidence="1" id="KW-0472">Membrane</keyword>
<keyword evidence="1" id="KW-1133">Transmembrane helix</keyword>
<accession>A0ABZ2KZL4</accession>
<evidence type="ECO:0000313" key="4">
    <source>
        <dbReference type="Proteomes" id="UP001374803"/>
    </source>
</evidence>
<keyword evidence="1" id="KW-0812">Transmembrane</keyword>
<keyword evidence="2" id="KW-0732">Signal</keyword>